<organism evidence="1 2">
    <name type="scientific">Enterococcus avium</name>
    <name type="common">Streptococcus avium</name>
    <dbReference type="NCBI Taxonomy" id="33945"/>
    <lineage>
        <taxon>Bacteria</taxon>
        <taxon>Bacillati</taxon>
        <taxon>Bacillota</taxon>
        <taxon>Bacilli</taxon>
        <taxon>Lactobacillales</taxon>
        <taxon>Enterococcaceae</taxon>
        <taxon>Enterococcus</taxon>
    </lineage>
</organism>
<comment type="caution">
    <text evidence="1">The sequence shown here is derived from an EMBL/GenBank/DDBJ whole genome shotgun (WGS) entry which is preliminary data.</text>
</comment>
<dbReference type="EMBL" id="RYZS01000001">
    <property type="protein sequence ID" value="RVU94535.1"/>
    <property type="molecule type" value="Genomic_DNA"/>
</dbReference>
<evidence type="ECO:0000313" key="1">
    <source>
        <dbReference type="EMBL" id="RVU94535.1"/>
    </source>
</evidence>
<proteinExistence type="predicted"/>
<reference evidence="1 2" key="1">
    <citation type="submission" date="2018-12" db="EMBL/GenBank/DDBJ databases">
        <title>A novel vanA-carrying plasmid in a clinical isolate of Enterococcus avium.</title>
        <authorList>
            <person name="Bernasconi O.J."/>
            <person name="Luzzaro F."/>
            <person name="Endimiani A."/>
        </authorList>
    </citation>
    <scope>NUCLEOTIDE SEQUENCE [LARGE SCALE GENOMIC DNA]</scope>
    <source>
        <strain evidence="1 2">LC0559/18</strain>
    </source>
</reference>
<gene>
    <name evidence="1" type="ORF">EK398_06580</name>
</gene>
<dbReference type="Proteomes" id="UP000288388">
    <property type="component" value="Unassembled WGS sequence"/>
</dbReference>
<sequence>MNLDQKCCYLKSQALNRGFTMEKEFIGNIARISFSDEGKVGMDMEISETDLVVPFARLTQYADESFADFALEILGTDFLQEGINGKAQ</sequence>
<dbReference type="AlphaFoldDB" id="A0A437ULR2"/>
<name>A0A437ULR2_ENTAV</name>
<evidence type="ECO:0000313" key="2">
    <source>
        <dbReference type="Proteomes" id="UP000288388"/>
    </source>
</evidence>
<accession>A0A437ULR2</accession>
<protein>
    <submittedName>
        <fullName evidence="1">Uncharacterized protein</fullName>
    </submittedName>
</protein>